<evidence type="ECO:0000256" key="1">
    <source>
        <dbReference type="SAM" id="Phobius"/>
    </source>
</evidence>
<dbReference type="EMBL" id="BGZK01000655">
    <property type="protein sequence ID" value="GBP54806.1"/>
    <property type="molecule type" value="Genomic_DNA"/>
</dbReference>
<reference evidence="2 3" key="1">
    <citation type="journal article" date="2019" name="Commun. Biol.">
        <title>The bagworm genome reveals a unique fibroin gene that provides high tensile strength.</title>
        <authorList>
            <person name="Kono N."/>
            <person name="Nakamura H."/>
            <person name="Ohtoshi R."/>
            <person name="Tomita M."/>
            <person name="Numata K."/>
            <person name="Arakawa K."/>
        </authorList>
    </citation>
    <scope>NUCLEOTIDE SEQUENCE [LARGE SCALE GENOMIC DNA]</scope>
</reference>
<keyword evidence="3" id="KW-1185">Reference proteome</keyword>
<comment type="caution">
    <text evidence="2">The sequence shown here is derived from an EMBL/GenBank/DDBJ whole genome shotgun (WGS) entry which is preliminary data.</text>
</comment>
<organism evidence="2 3">
    <name type="scientific">Eumeta variegata</name>
    <name type="common">Bagworm moth</name>
    <name type="synonym">Eumeta japonica</name>
    <dbReference type="NCBI Taxonomy" id="151549"/>
    <lineage>
        <taxon>Eukaryota</taxon>
        <taxon>Metazoa</taxon>
        <taxon>Ecdysozoa</taxon>
        <taxon>Arthropoda</taxon>
        <taxon>Hexapoda</taxon>
        <taxon>Insecta</taxon>
        <taxon>Pterygota</taxon>
        <taxon>Neoptera</taxon>
        <taxon>Endopterygota</taxon>
        <taxon>Lepidoptera</taxon>
        <taxon>Glossata</taxon>
        <taxon>Ditrysia</taxon>
        <taxon>Tineoidea</taxon>
        <taxon>Psychidae</taxon>
        <taxon>Oiketicinae</taxon>
        <taxon>Eumeta</taxon>
    </lineage>
</organism>
<feature type="transmembrane region" description="Helical" evidence="1">
    <location>
        <begin position="66"/>
        <end position="88"/>
    </location>
</feature>
<keyword evidence="1" id="KW-0472">Membrane</keyword>
<keyword evidence="1" id="KW-1133">Transmembrane helix</keyword>
<accession>A0A4C1WTI0</accession>
<sequence>MRAISRISSLSRSLSWKGLRTGGALGRLKSGPRRLISKPRVLTGTGTDRNSPTEEVPLVLFPRVGIFWMLLTAGDFLVGLTLSGGLGISTVMSDRPHTLENFLHISLAESDLFKTGSSRLSGLLSLPCSLCTEQIGNP</sequence>
<proteinExistence type="predicted"/>
<dbReference type="Proteomes" id="UP000299102">
    <property type="component" value="Unassembled WGS sequence"/>
</dbReference>
<dbReference type="AlphaFoldDB" id="A0A4C1WTI0"/>
<keyword evidence="1" id="KW-0812">Transmembrane</keyword>
<name>A0A4C1WTI0_EUMVA</name>
<evidence type="ECO:0000313" key="3">
    <source>
        <dbReference type="Proteomes" id="UP000299102"/>
    </source>
</evidence>
<evidence type="ECO:0000313" key="2">
    <source>
        <dbReference type="EMBL" id="GBP54806.1"/>
    </source>
</evidence>
<protein>
    <submittedName>
        <fullName evidence="2">Uncharacterized protein</fullName>
    </submittedName>
</protein>
<gene>
    <name evidence="2" type="ORF">EVAR_87879_1</name>
</gene>